<evidence type="ECO:0000256" key="1">
    <source>
        <dbReference type="ARBA" id="ARBA00022679"/>
    </source>
</evidence>
<dbReference type="InterPro" id="IPR002835">
    <property type="entry name" value="CofC"/>
</dbReference>
<dbReference type="Proteomes" id="UP000199598">
    <property type="component" value="Unassembled WGS sequence"/>
</dbReference>
<keyword evidence="6" id="KW-1185">Reference proteome</keyword>
<evidence type="ECO:0000256" key="3">
    <source>
        <dbReference type="ARBA" id="ARBA00022741"/>
    </source>
</evidence>
<keyword evidence="2 5" id="KW-0548">Nucleotidyltransferase</keyword>
<evidence type="ECO:0000313" key="6">
    <source>
        <dbReference type="Proteomes" id="UP000199598"/>
    </source>
</evidence>
<dbReference type="NCBIfam" id="TIGR03552">
    <property type="entry name" value="F420_cofC"/>
    <property type="match status" value="1"/>
</dbReference>
<keyword evidence="3" id="KW-0547">Nucleotide-binding</keyword>
<dbReference type="PANTHER" id="PTHR40392">
    <property type="entry name" value="2-PHOSPHO-L-LACTATE GUANYLYLTRANSFERASE"/>
    <property type="match status" value="1"/>
</dbReference>
<dbReference type="Pfam" id="PF01983">
    <property type="entry name" value="CofC"/>
    <property type="match status" value="1"/>
</dbReference>
<sequence length="216" mass="23347">MTETTFKTLVVVPVKDFARAKSRLGPDLDARERATVAANLFAQTVAFLQDAQARSSTPFEIAMVTSSADVAKTVTDHRLHLILEGKEDGLNSALTTAALWAKAHDYETLCVLPADIAAPDFGEFERLLGLAGSPNSLVLCPAHDYGTNVLIVTPPDAISFTYGSSSFLKHQAQAAERGLNCVIAPSSSFSRDIDYMEDLSAHQPRLLAKRSDRRAV</sequence>
<evidence type="ECO:0000313" key="5">
    <source>
        <dbReference type="EMBL" id="SFK62786.1"/>
    </source>
</evidence>
<dbReference type="EMBL" id="FOSK01000007">
    <property type="protein sequence ID" value="SFK62786.1"/>
    <property type="molecule type" value="Genomic_DNA"/>
</dbReference>
<evidence type="ECO:0000256" key="4">
    <source>
        <dbReference type="ARBA" id="ARBA00023134"/>
    </source>
</evidence>
<dbReference type="PANTHER" id="PTHR40392:SF1">
    <property type="entry name" value="2-PHOSPHO-L-LACTATE GUANYLYLTRANSFERASE"/>
    <property type="match status" value="1"/>
</dbReference>
<proteinExistence type="predicted"/>
<dbReference type="Gene3D" id="3.90.550.10">
    <property type="entry name" value="Spore Coat Polysaccharide Biosynthesis Protein SpsA, Chain A"/>
    <property type="match status" value="1"/>
</dbReference>
<dbReference type="InterPro" id="IPR029044">
    <property type="entry name" value="Nucleotide-diphossugar_trans"/>
</dbReference>
<dbReference type="RefSeq" id="WP_093520394.1">
    <property type="nucleotide sequence ID" value="NZ_FOSK01000007.1"/>
</dbReference>
<evidence type="ECO:0000256" key="2">
    <source>
        <dbReference type="ARBA" id="ARBA00022695"/>
    </source>
</evidence>
<name>A0A1I4B4I7_9HYPH</name>
<keyword evidence="4" id="KW-0342">GTP-binding</keyword>
<gene>
    <name evidence="5" type="ORF">SAMN04488518_10778</name>
</gene>
<dbReference type="SUPFAM" id="SSF53448">
    <property type="entry name" value="Nucleotide-diphospho-sugar transferases"/>
    <property type="match status" value="1"/>
</dbReference>
<comment type="caution">
    <text evidence="5">The sequence shown here is derived from an EMBL/GenBank/DDBJ whole genome shotgun (WGS) entry which is preliminary data.</text>
</comment>
<keyword evidence="1" id="KW-0808">Transferase</keyword>
<organism evidence="5 6">
    <name type="scientific">Pseudovibrio ascidiaceicola</name>
    <dbReference type="NCBI Taxonomy" id="285279"/>
    <lineage>
        <taxon>Bacteria</taxon>
        <taxon>Pseudomonadati</taxon>
        <taxon>Pseudomonadota</taxon>
        <taxon>Alphaproteobacteria</taxon>
        <taxon>Hyphomicrobiales</taxon>
        <taxon>Stappiaceae</taxon>
        <taxon>Pseudovibrio</taxon>
    </lineage>
</organism>
<protein>
    <submittedName>
        <fullName evidence="5">2-phospho-L-lactate guanylyltransferase</fullName>
    </submittedName>
</protein>
<dbReference type="GO" id="GO:0016779">
    <property type="term" value="F:nucleotidyltransferase activity"/>
    <property type="evidence" value="ECO:0007669"/>
    <property type="project" value="UniProtKB-KW"/>
</dbReference>
<reference evidence="5 6" key="1">
    <citation type="submission" date="2016-10" db="EMBL/GenBank/DDBJ databases">
        <authorList>
            <person name="Varghese N."/>
            <person name="Submissions S."/>
        </authorList>
    </citation>
    <scope>NUCLEOTIDE SEQUENCE [LARGE SCALE GENOMIC DNA]</scope>
    <source>
        <strain evidence="5 6">DSM 16392</strain>
    </source>
</reference>
<accession>A0A1I4B4I7</accession>